<evidence type="ECO:0000313" key="2">
    <source>
        <dbReference type="EMBL" id="MQQ06942.1"/>
    </source>
</evidence>
<accession>A0A843YC90</accession>
<name>A0A843YC90_9RHOB</name>
<dbReference type="AlphaFoldDB" id="A0A843YC90"/>
<keyword evidence="3" id="KW-1185">Reference proteome</keyword>
<organism evidence="2 3">
    <name type="scientific">Tritonibacter litoralis</name>
    <dbReference type="NCBI Taxonomy" id="2662264"/>
    <lineage>
        <taxon>Bacteria</taxon>
        <taxon>Pseudomonadati</taxon>
        <taxon>Pseudomonadota</taxon>
        <taxon>Alphaproteobacteria</taxon>
        <taxon>Rhodobacterales</taxon>
        <taxon>Paracoccaceae</taxon>
        <taxon>Tritonibacter</taxon>
    </lineage>
</organism>
<keyword evidence="1" id="KW-0812">Transmembrane</keyword>
<evidence type="ECO:0000313" key="3">
    <source>
        <dbReference type="Proteomes" id="UP000444174"/>
    </source>
</evidence>
<keyword evidence="1" id="KW-1133">Transmembrane helix</keyword>
<gene>
    <name evidence="2" type="ORF">GFB49_00590</name>
</gene>
<dbReference type="Proteomes" id="UP000444174">
    <property type="component" value="Unassembled WGS sequence"/>
</dbReference>
<proteinExistence type="predicted"/>
<comment type="caution">
    <text evidence="2">The sequence shown here is derived from an EMBL/GenBank/DDBJ whole genome shotgun (WGS) entry which is preliminary data.</text>
</comment>
<dbReference type="RefSeq" id="WP_153213868.1">
    <property type="nucleotide sequence ID" value="NZ_WIBF01000001.1"/>
</dbReference>
<reference evidence="2 3" key="1">
    <citation type="submission" date="2019-10" db="EMBL/GenBank/DDBJ databases">
        <title>Epibacterium sp. nov., isolated from seawater.</title>
        <authorList>
            <person name="Zhang X."/>
            <person name="Li N."/>
        </authorList>
    </citation>
    <scope>NUCLEOTIDE SEQUENCE [LARGE SCALE GENOMIC DNA]</scope>
    <source>
        <strain evidence="2 3">SM1979</strain>
    </source>
</reference>
<feature type="transmembrane region" description="Helical" evidence="1">
    <location>
        <begin position="75"/>
        <end position="93"/>
    </location>
</feature>
<evidence type="ECO:0000256" key="1">
    <source>
        <dbReference type="SAM" id="Phobius"/>
    </source>
</evidence>
<protein>
    <submittedName>
        <fullName evidence="2">DoxX protein</fullName>
    </submittedName>
</protein>
<keyword evidence="1" id="KW-0472">Membrane</keyword>
<dbReference type="EMBL" id="WIBF01000001">
    <property type="protein sequence ID" value="MQQ06942.1"/>
    <property type="molecule type" value="Genomic_DNA"/>
</dbReference>
<feature type="transmembrane region" description="Helical" evidence="1">
    <location>
        <begin position="47"/>
        <end position="68"/>
    </location>
</feature>
<sequence length="145" mass="15774">MQTLTLPLSLLIIRLSAATFLAAWTSLKFRVPQSFEAVFHKFYGLDFVTQALAPVVGGLQMLIVLAFAIGILRTYTYAAVLLMHGVGTLASLPNMLDYTTYPNQLMLAALPTLGALVALFLLRAEDQFSIDGLRHKSQPHLAPGA</sequence>
<feature type="transmembrane region" description="Helical" evidence="1">
    <location>
        <begin position="105"/>
        <end position="124"/>
    </location>
</feature>